<protein>
    <submittedName>
        <fullName evidence="2">Uncharacterized protein</fullName>
    </submittedName>
</protein>
<keyword evidence="3" id="KW-1185">Reference proteome</keyword>
<name>A0A8H3J617_9LECA</name>
<feature type="compositionally biased region" description="Polar residues" evidence="1">
    <location>
        <begin position="62"/>
        <end position="73"/>
    </location>
</feature>
<gene>
    <name evidence="2" type="ORF">HETSPECPRED_002880</name>
</gene>
<feature type="compositionally biased region" description="Polar residues" evidence="1">
    <location>
        <begin position="8"/>
        <end position="18"/>
    </location>
</feature>
<feature type="region of interest" description="Disordered" evidence="1">
    <location>
        <begin position="1"/>
        <end position="102"/>
    </location>
</feature>
<reference evidence="2" key="1">
    <citation type="submission" date="2021-03" db="EMBL/GenBank/DDBJ databases">
        <authorList>
            <person name="Tagirdzhanova G."/>
        </authorList>
    </citation>
    <scope>NUCLEOTIDE SEQUENCE</scope>
</reference>
<dbReference type="Proteomes" id="UP000664521">
    <property type="component" value="Unassembled WGS sequence"/>
</dbReference>
<feature type="compositionally biased region" description="Basic and acidic residues" evidence="1">
    <location>
        <begin position="36"/>
        <end position="45"/>
    </location>
</feature>
<accession>A0A8H3J617</accession>
<dbReference type="AlphaFoldDB" id="A0A8H3J617"/>
<organism evidence="2 3">
    <name type="scientific">Heterodermia speciosa</name>
    <dbReference type="NCBI Taxonomy" id="116794"/>
    <lineage>
        <taxon>Eukaryota</taxon>
        <taxon>Fungi</taxon>
        <taxon>Dikarya</taxon>
        <taxon>Ascomycota</taxon>
        <taxon>Pezizomycotina</taxon>
        <taxon>Lecanoromycetes</taxon>
        <taxon>OSLEUM clade</taxon>
        <taxon>Lecanoromycetidae</taxon>
        <taxon>Caliciales</taxon>
        <taxon>Physciaceae</taxon>
        <taxon>Heterodermia</taxon>
    </lineage>
</organism>
<comment type="caution">
    <text evidence="2">The sequence shown here is derived from an EMBL/GenBank/DDBJ whole genome shotgun (WGS) entry which is preliminary data.</text>
</comment>
<sequence length="102" mass="10990">MVSGGQQGQRKSAQSAETSAGAERRGQRRPSGVSEVNEHQRRPADASRGQWGPAEINGGQQGQQEPTESTRISEASEHQRVSEGQRRPLNVNARSARASEGQ</sequence>
<evidence type="ECO:0000313" key="3">
    <source>
        <dbReference type="Proteomes" id="UP000664521"/>
    </source>
</evidence>
<evidence type="ECO:0000313" key="2">
    <source>
        <dbReference type="EMBL" id="CAF9941168.1"/>
    </source>
</evidence>
<feature type="compositionally biased region" description="Basic and acidic residues" evidence="1">
    <location>
        <begin position="74"/>
        <end position="86"/>
    </location>
</feature>
<evidence type="ECO:0000256" key="1">
    <source>
        <dbReference type="SAM" id="MobiDB-lite"/>
    </source>
</evidence>
<proteinExistence type="predicted"/>
<dbReference type="EMBL" id="CAJPDS010000178">
    <property type="protein sequence ID" value="CAF9941168.1"/>
    <property type="molecule type" value="Genomic_DNA"/>
</dbReference>